<dbReference type="Proteomes" id="UP000634522">
    <property type="component" value="Unassembled WGS sequence"/>
</dbReference>
<accession>A0ABX1NN89</accession>
<proteinExistence type="predicted"/>
<protein>
    <submittedName>
        <fullName evidence="3">SUMF1/EgtB/PvdO family nonheme iron enzyme</fullName>
    </submittedName>
</protein>
<dbReference type="SUPFAM" id="SSF56436">
    <property type="entry name" value="C-type lectin-like"/>
    <property type="match status" value="1"/>
</dbReference>
<comment type="caution">
    <text evidence="3">The sequence shown here is derived from an EMBL/GenBank/DDBJ whole genome shotgun (WGS) entry which is preliminary data.</text>
</comment>
<dbReference type="InterPro" id="IPR005532">
    <property type="entry name" value="SUMF_dom"/>
</dbReference>
<dbReference type="Gene3D" id="3.90.1580.10">
    <property type="entry name" value="paralog of FGE (formylglycine-generating enzyme)"/>
    <property type="match status" value="1"/>
</dbReference>
<dbReference type="InterPro" id="IPR016187">
    <property type="entry name" value="CTDL_fold"/>
</dbReference>
<feature type="chain" id="PRO_5046718157" evidence="1">
    <location>
        <begin position="26"/>
        <end position="315"/>
    </location>
</feature>
<gene>
    <name evidence="3" type="ORF">GPA27_24395</name>
</gene>
<keyword evidence="4" id="KW-1185">Reference proteome</keyword>
<organism evidence="3 4">
    <name type="scientific">Aromatoleum toluolicum</name>
    <dbReference type="NCBI Taxonomy" id="90060"/>
    <lineage>
        <taxon>Bacteria</taxon>
        <taxon>Pseudomonadati</taxon>
        <taxon>Pseudomonadota</taxon>
        <taxon>Betaproteobacteria</taxon>
        <taxon>Rhodocyclales</taxon>
        <taxon>Rhodocyclaceae</taxon>
        <taxon>Aromatoleum</taxon>
    </lineage>
</organism>
<keyword evidence="1" id="KW-0732">Signal</keyword>
<dbReference type="PANTHER" id="PTHR23150">
    <property type="entry name" value="SULFATASE MODIFYING FACTOR 1, 2"/>
    <property type="match status" value="1"/>
</dbReference>
<dbReference type="InterPro" id="IPR051043">
    <property type="entry name" value="Sulfatase_Mod_Factor_Kinase"/>
</dbReference>
<dbReference type="RefSeq" id="WP_169143046.1">
    <property type="nucleotide sequence ID" value="NZ_WTVS01000082.1"/>
</dbReference>
<name>A0ABX1NN89_9RHOO</name>
<evidence type="ECO:0000313" key="4">
    <source>
        <dbReference type="Proteomes" id="UP000634522"/>
    </source>
</evidence>
<dbReference type="InterPro" id="IPR042095">
    <property type="entry name" value="SUMF_sf"/>
</dbReference>
<evidence type="ECO:0000313" key="3">
    <source>
        <dbReference type="EMBL" id="NMG00524.1"/>
    </source>
</evidence>
<evidence type="ECO:0000256" key="1">
    <source>
        <dbReference type="SAM" id="SignalP"/>
    </source>
</evidence>
<sequence length="315" mass="34815">MTPIRHLAVLTATLSAILSSALALAQSPATQLPREVMINGVEFVHIPAGSFWYGVENTDYLDNQKPVNGKHYRDVQIWLDGFYLAKFEARARDLKRFLEQPGLKRHAMYAGETEGCSLTGSATAGYTLKSPEQDLPATHLSNELSTELAQWLGFRLPTEMEWVKGARGTDRRMFPWGDEYPDDTFAGFKSHAGCSPAPVDAFANGRSAYGLYNMGGNVFEHVADWYNNAHDLALRDGMRNPPLAKNATVGADLSHPMRVLKGGRWSTHAQGMSIYSRTLHRPDKGFICFGTRFAVDESVVARHLQAGTAKVIAEK</sequence>
<dbReference type="Pfam" id="PF03781">
    <property type="entry name" value="FGE-sulfatase"/>
    <property type="match status" value="1"/>
</dbReference>
<dbReference type="EMBL" id="WTVS01000082">
    <property type="protein sequence ID" value="NMG00524.1"/>
    <property type="molecule type" value="Genomic_DNA"/>
</dbReference>
<feature type="domain" description="Sulfatase-modifying factor enzyme-like" evidence="2">
    <location>
        <begin position="42"/>
        <end position="283"/>
    </location>
</feature>
<feature type="signal peptide" evidence="1">
    <location>
        <begin position="1"/>
        <end position="25"/>
    </location>
</feature>
<dbReference type="PANTHER" id="PTHR23150:SF19">
    <property type="entry name" value="FORMYLGLYCINE-GENERATING ENZYME"/>
    <property type="match status" value="1"/>
</dbReference>
<reference evidence="3 4" key="1">
    <citation type="submission" date="2019-12" db="EMBL/GenBank/DDBJ databases">
        <title>Comparative genomics gives insights into the taxonomy of the Azoarcus-Aromatoleum group and reveals separate origins of nif in the plant-associated Azoarcus and non-plant-associated Aromatoleum sub-groups.</title>
        <authorList>
            <person name="Lafos M."/>
            <person name="Maluk M."/>
            <person name="Batista M."/>
            <person name="Junghare M."/>
            <person name="Carmona M."/>
            <person name="Faoro H."/>
            <person name="Cruz L.M."/>
            <person name="Battistoni F."/>
            <person name="De Souza E."/>
            <person name="Pedrosa F."/>
            <person name="Chen W.-M."/>
            <person name="Poole P.S."/>
            <person name="Dixon R.A."/>
            <person name="James E.K."/>
        </authorList>
    </citation>
    <scope>NUCLEOTIDE SEQUENCE [LARGE SCALE GENOMIC DNA]</scope>
    <source>
        <strain evidence="3 4">T</strain>
    </source>
</reference>
<evidence type="ECO:0000259" key="2">
    <source>
        <dbReference type="Pfam" id="PF03781"/>
    </source>
</evidence>